<dbReference type="Proteomes" id="UP000095283">
    <property type="component" value="Unplaced"/>
</dbReference>
<dbReference type="WBParaSite" id="Hba_03863">
    <property type="protein sequence ID" value="Hba_03863"/>
    <property type="gene ID" value="Hba_03863"/>
</dbReference>
<proteinExistence type="predicted"/>
<dbReference type="AlphaFoldDB" id="A0A1I7WFV3"/>
<name>A0A1I7WFV3_HETBA</name>
<reference evidence="2" key="1">
    <citation type="submission" date="2016-11" db="UniProtKB">
        <authorList>
            <consortium name="WormBaseParasite"/>
        </authorList>
    </citation>
    <scope>IDENTIFICATION</scope>
</reference>
<keyword evidence="1" id="KW-1185">Reference proteome</keyword>
<accession>A0A1I7WFV3</accession>
<protein>
    <submittedName>
        <fullName evidence="2">VPS13 domain-containing protein</fullName>
    </submittedName>
</protein>
<evidence type="ECO:0000313" key="1">
    <source>
        <dbReference type="Proteomes" id="UP000095283"/>
    </source>
</evidence>
<evidence type="ECO:0000313" key="2">
    <source>
        <dbReference type="WBParaSite" id="Hba_03863"/>
    </source>
</evidence>
<organism evidence="1 2">
    <name type="scientific">Heterorhabditis bacteriophora</name>
    <name type="common">Entomopathogenic nematode worm</name>
    <dbReference type="NCBI Taxonomy" id="37862"/>
    <lineage>
        <taxon>Eukaryota</taxon>
        <taxon>Metazoa</taxon>
        <taxon>Ecdysozoa</taxon>
        <taxon>Nematoda</taxon>
        <taxon>Chromadorea</taxon>
        <taxon>Rhabditida</taxon>
        <taxon>Rhabditina</taxon>
        <taxon>Rhabditomorpha</taxon>
        <taxon>Strongyloidea</taxon>
        <taxon>Heterorhabditidae</taxon>
        <taxon>Heterorhabditis</taxon>
    </lineage>
</organism>
<sequence length="133" mass="15458">MLSDYNLYLVISLEKRGRILVDSLRHAINWKREHLELTQLYDQEIAEMYTNLTAFLIKPSGPHTSTRVMSSAGGIKSAEMWPRKPLHEATIASVLFLFQQLTLSHLSYYPSKNGSQRRLRDHLPQVYLLKRSM</sequence>